<reference evidence="10 11" key="1">
    <citation type="submission" date="2019-02" db="EMBL/GenBank/DDBJ databases">
        <title>Deep-cultivation of Planctomycetes and their phenomic and genomic characterization uncovers novel biology.</title>
        <authorList>
            <person name="Wiegand S."/>
            <person name="Jogler M."/>
            <person name="Boedeker C."/>
            <person name="Pinto D."/>
            <person name="Vollmers J."/>
            <person name="Rivas-Marin E."/>
            <person name="Kohn T."/>
            <person name="Peeters S.H."/>
            <person name="Heuer A."/>
            <person name="Rast P."/>
            <person name="Oberbeckmann S."/>
            <person name="Bunk B."/>
            <person name="Jeske O."/>
            <person name="Meyerdierks A."/>
            <person name="Storesund J.E."/>
            <person name="Kallscheuer N."/>
            <person name="Luecker S."/>
            <person name="Lage O.M."/>
            <person name="Pohl T."/>
            <person name="Merkel B.J."/>
            <person name="Hornburger P."/>
            <person name="Mueller R.-W."/>
            <person name="Bruemmer F."/>
            <person name="Labrenz M."/>
            <person name="Spormann A.M."/>
            <person name="Op den Camp H."/>
            <person name="Overmann J."/>
            <person name="Amann R."/>
            <person name="Jetten M.S.M."/>
            <person name="Mascher T."/>
            <person name="Medema M.H."/>
            <person name="Devos D.P."/>
            <person name="Kaster A.-K."/>
            <person name="Ovreas L."/>
            <person name="Rohde M."/>
            <person name="Galperin M.Y."/>
            <person name="Jogler C."/>
        </authorList>
    </citation>
    <scope>NUCLEOTIDE SEQUENCE [LARGE SCALE GENOMIC DNA]</scope>
    <source>
        <strain evidence="10 11">Pla133</strain>
    </source>
</reference>
<dbReference type="PANTHER" id="PTHR33908">
    <property type="entry name" value="MANNOSYLTRANSFERASE YKCB-RELATED"/>
    <property type="match status" value="1"/>
</dbReference>
<sequence>MPKLRLKPPRDPLALGLGVLALLLGTVRFVKLGEWGLWIDEAFTLADSLHGGGFSNPMGYALYERFLSGLGRRATEFDLRLLPALAGWACIPALWWALRPGFGARASSAAALLLATSSWHLYWSQSARFYTLAMVLSILGVGVAMRAFRRESWVLLLVGIGLAGSAALAHPTAVFVIPGLVVAPLVLRRMGRDCGQALVRTAVAVLVVGALLGTGWGITLIGKWGNIKPDSASPAHLALTTGFYATPLLGAAALAGAALATRRRQAGGLVALSIVVSGLGLALIASLVVRVAAQYVFLLLPWLVTLAVLPLASETERPEGEPDLDEDDEEEEPRWRRRARLDEGRPPARRALLRRPLVATGWVAVLTLPALTNCLLYLGPRHGERPRWKDAYLTVFDQRHVGDLVLGMAAPVGEYYLSPNRTDLRDMREVVYLDKFRANVPVFWDRFARRTWFVVNLEELEEWDSVDRQRMQRILREDCRLVADFPLNVESRDLSVSVYLRD</sequence>
<organism evidence="10 11">
    <name type="scientific">Engelhardtia mirabilis</name>
    <dbReference type="NCBI Taxonomy" id="2528011"/>
    <lineage>
        <taxon>Bacteria</taxon>
        <taxon>Pseudomonadati</taxon>
        <taxon>Planctomycetota</taxon>
        <taxon>Planctomycetia</taxon>
        <taxon>Planctomycetia incertae sedis</taxon>
        <taxon>Engelhardtia</taxon>
    </lineage>
</organism>
<dbReference type="PANTHER" id="PTHR33908:SF11">
    <property type="entry name" value="MEMBRANE PROTEIN"/>
    <property type="match status" value="1"/>
</dbReference>
<feature type="compositionally biased region" description="Acidic residues" evidence="8">
    <location>
        <begin position="321"/>
        <end position="332"/>
    </location>
</feature>
<evidence type="ECO:0000256" key="1">
    <source>
        <dbReference type="ARBA" id="ARBA00004651"/>
    </source>
</evidence>
<evidence type="ECO:0000256" key="5">
    <source>
        <dbReference type="ARBA" id="ARBA00022692"/>
    </source>
</evidence>
<keyword evidence="4" id="KW-0808">Transferase</keyword>
<evidence type="ECO:0000256" key="4">
    <source>
        <dbReference type="ARBA" id="ARBA00022679"/>
    </source>
</evidence>
<dbReference type="GO" id="GO:0009103">
    <property type="term" value="P:lipopolysaccharide biosynthetic process"/>
    <property type="evidence" value="ECO:0007669"/>
    <property type="project" value="UniProtKB-ARBA"/>
</dbReference>
<dbReference type="Proteomes" id="UP000316921">
    <property type="component" value="Chromosome"/>
</dbReference>
<feature type="transmembrane region" description="Helical" evidence="9">
    <location>
        <begin position="154"/>
        <end position="187"/>
    </location>
</feature>
<keyword evidence="2" id="KW-1003">Cell membrane</keyword>
<evidence type="ECO:0000256" key="9">
    <source>
        <dbReference type="SAM" id="Phobius"/>
    </source>
</evidence>
<comment type="subcellular location">
    <subcellularLocation>
        <location evidence="1">Cell membrane</location>
        <topology evidence="1">Multi-pass membrane protein</topology>
    </subcellularLocation>
</comment>
<evidence type="ECO:0000256" key="7">
    <source>
        <dbReference type="ARBA" id="ARBA00023136"/>
    </source>
</evidence>
<keyword evidence="7 9" id="KW-0472">Membrane</keyword>
<dbReference type="KEGG" id="pbap:Pla133_25230"/>
<dbReference type="AlphaFoldDB" id="A0A518BKD3"/>
<keyword evidence="3" id="KW-0328">Glycosyltransferase</keyword>
<dbReference type="GO" id="GO:0016763">
    <property type="term" value="F:pentosyltransferase activity"/>
    <property type="evidence" value="ECO:0007669"/>
    <property type="project" value="TreeGrafter"/>
</dbReference>
<protein>
    <submittedName>
        <fullName evidence="10">Uncharacterized protein</fullName>
    </submittedName>
</protein>
<feature type="transmembrane region" description="Helical" evidence="9">
    <location>
        <begin position="104"/>
        <end position="122"/>
    </location>
</feature>
<gene>
    <name evidence="10" type="ORF">Pla133_25230</name>
</gene>
<keyword evidence="11" id="KW-1185">Reference proteome</keyword>
<proteinExistence type="predicted"/>
<name>A0A518BKD3_9BACT</name>
<evidence type="ECO:0000256" key="3">
    <source>
        <dbReference type="ARBA" id="ARBA00022676"/>
    </source>
</evidence>
<dbReference type="InterPro" id="IPR050297">
    <property type="entry name" value="LipidA_mod_glycosyltrf_83"/>
</dbReference>
<feature type="transmembrane region" description="Helical" evidence="9">
    <location>
        <begin position="268"/>
        <end position="289"/>
    </location>
</feature>
<keyword evidence="5 9" id="KW-0812">Transmembrane</keyword>
<accession>A0A518BKD3</accession>
<dbReference type="GO" id="GO:0005886">
    <property type="term" value="C:plasma membrane"/>
    <property type="evidence" value="ECO:0007669"/>
    <property type="project" value="UniProtKB-SubCell"/>
</dbReference>
<feature type="transmembrane region" description="Helical" evidence="9">
    <location>
        <begin position="357"/>
        <end position="379"/>
    </location>
</feature>
<evidence type="ECO:0000313" key="11">
    <source>
        <dbReference type="Proteomes" id="UP000316921"/>
    </source>
</evidence>
<evidence type="ECO:0000256" key="2">
    <source>
        <dbReference type="ARBA" id="ARBA00022475"/>
    </source>
</evidence>
<keyword evidence="6 9" id="KW-1133">Transmembrane helix</keyword>
<evidence type="ECO:0000256" key="6">
    <source>
        <dbReference type="ARBA" id="ARBA00022989"/>
    </source>
</evidence>
<feature type="region of interest" description="Disordered" evidence="8">
    <location>
        <begin position="315"/>
        <end position="339"/>
    </location>
</feature>
<feature type="transmembrane region" description="Helical" evidence="9">
    <location>
        <begin position="295"/>
        <end position="312"/>
    </location>
</feature>
<feature type="transmembrane region" description="Helical" evidence="9">
    <location>
        <begin position="129"/>
        <end position="148"/>
    </location>
</feature>
<dbReference type="RefSeq" id="WP_145065625.1">
    <property type="nucleotide sequence ID" value="NZ_CP036287.1"/>
</dbReference>
<feature type="transmembrane region" description="Helical" evidence="9">
    <location>
        <begin position="242"/>
        <end position="261"/>
    </location>
</feature>
<dbReference type="EMBL" id="CP036287">
    <property type="protein sequence ID" value="QDU67440.1"/>
    <property type="molecule type" value="Genomic_DNA"/>
</dbReference>
<evidence type="ECO:0000313" key="10">
    <source>
        <dbReference type="EMBL" id="QDU67440.1"/>
    </source>
</evidence>
<evidence type="ECO:0000256" key="8">
    <source>
        <dbReference type="SAM" id="MobiDB-lite"/>
    </source>
</evidence>
<feature type="transmembrane region" description="Helical" evidence="9">
    <location>
        <begin position="199"/>
        <end position="222"/>
    </location>
</feature>